<name>A0A859QVD2_9HYPH</name>
<reference evidence="1 2" key="1">
    <citation type="submission" date="2019-06" db="EMBL/GenBank/DDBJ databases">
        <title>Complete genome sequence of Ensifer mexicanus ITTG R7 isolated from nodules of Acacia angustissima (Mill.) Kuntze.</title>
        <authorList>
            <person name="Rincon-Rosales R."/>
            <person name="Rogel M.A."/>
            <person name="Guerrero G."/>
            <person name="Rincon-Molina C.I."/>
            <person name="Lopez-Lopez A."/>
            <person name="Martinez-Romero E."/>
        </authorList>
    </citation>
    <scope>NUCLEOTIDE SEQUENCE [LARGE SCALE GENOMIC DNA]</scope>
    <source>
        <strain evidence="1 2">ITTG R7</strain>
        <plasmid evidence="2">pemeittgr7b</plasmid>
    </source>
</reference>
<organism evidence="1 2">
    <name type="scientific">Sinorhizobium mexicanum</name>
    <dbReference type="NCBI Taxonomy" id="375549"/>
    <lineage>
        <taxon>Bacteria</taxon>
        <taxon>Pseudomonadati</taxon>
        <taxon>Pseudomonadota</taxon>
        <taxon>Alphaproteobacteria</taxon>
        <taxon>Hyphomicrobiales</taxon>
        <taxon>Rhizobiaceae</taxon>
        <taxon>Sinorhizobium/Ensifer group</taxon>
        <taxon>Sinorhizobium</taxon>
    </lineage>
</organism>
<gene>
    <name evidence="1" type="ORF">FKV68_23740</name>
</gene>
<dbReference type="EMBL" id="CP041240">
    <property type="protein sequence ID" value="QLL64436.1"/>
    <property type="molecule type" value="Genomic_DNA"/>
</dbReference>
<dbReference type="RefSeq" id="WP_180942324.1">
    <property type="nucleotide sequence ID" value="NZ_CP041240.1"/>
</dbReference>
<dbReference type="AlphaFoldDB" id="A0A859QVD2"/>
<keyword evidence="1" id="KW-0614">Plasmid</keyword>
<evidence type="ECO:0000313" key="2">
    <source>
        <dbReference type="Proteomes" id="UP000510721"/>
    </source>
</evidence>
<protein>
    <submittedName>
        <fullName evidence="1">Uncharacterized protein</fullName>
    </submittedName>
</protein>
<keyword evidence="2" id="KW-1185">Reference proteome</keyword>
<evidence type="ECO:0000313" key="1">
    <source>
        <dbReference type="EMBL" id="QLL64436.1"/>
    </source>
</evidence>
<dbReference type="KEGG" id="emx:FKV68_23740"/>
<geneLocation type="plasmid" evidence="2">
    <name>pemeittgr7b</name>
</geneLocation>
<sequence>MISRWPDSDRTRIGSYVASLDLRNLKSRTCYQQVLHSFQDIVERHGLLDQRLAGRPQMAMRRQSLSLQNMQLTRFRLL</sequence>
<dbReference type="Proteomes" id="UP000510721">
    <property type="component" value="Plasmid pEmeITTGR7b"/>
</dbReference>
<proteinExistence type="predicted"/>
<accession>A0A859QVD2</accession>